<comment type="caution">
    <text evidence="3">The sequence shown here is derived from an EMBL/GenBank/DDBJ whole genome shotgun (WGS) entry which is preliminary data.</text>
</comment>
<dbReference type="Pfam" id="PF00149">
    <property type="entry name" value="Metallophos"/>
    <property type="match status" value="1"/>
</dbReference>
<name>A0A8S1EVX3_9PELO</name>
<dbReference type="OrthoDB" id="5831000at2759"/>
<sequence length="389" mass="44409">MEKKPLEHNNNSKPKYQNISKEDIVHDEEVAAIIHRIVSAPVVTNKMQKVYELKADISVNEMISLCDKMKKCFLESDVLLNIDSSSPICVVADLHGQAVHLLRILRTCGSPPAQRYIFLGDYVDRGSQGILILCLLFCMKYRYPKHVYLLRGNHEDVNTTLNYGFYEECIQRFATTSDDLVTGEKVWRACIETFNTMPLAALLDKKIFCCHGGISPFMSSLQDIQKIERPLIIPPFGLACDLLWSDPSNNGNEGWALSHRGISFTYGFDTAEEFCKKNNVHLIIRGHQLFRELYATGYVFRFGGILISLFSALNYENHRNNAAVIKINFKSSIEVTPIVFRCRHYVPQKPSETIGYKDWEYRQNAIKNKKDSVSISGNKSEKVRTRHDG</sequence>
<dbReference type="GO" id="GO:0005737">
    <property type="term" value="C:cytoplasm"/>
    <property type="evidence" value="ECO:0007669"/>
    <property type="project" value="TreeGrafter"/>
</dbReference>
<evidence type="ECO:0000259" key="2">
    <source>
        <dbReference type="PROSITE" id="PS00125"/>
    </source>
</evidence>
<dbReference type="PRINTS" id="PR00114">
    <property type="entry name" value="STPHPHTASE"/>
</dbReference>
<accession>A0A8S1EVX3</accession>
<dbReference type="EC" id="3.1.3.16" evidence="1"/>
<comment type="catalytic activity">
    <reaction evidence="1">
        <text>O-phospho-L-threonyl-[protein] + H2O = L-threonyl-[protein] + phosphate</text>
        <dbReference type="Rhea" id="RHEA:47004"/>
        <dbReference type="Rhea" id="RHEA-COMP:11060"/>
        <dbReference type="Rhea" id="RHEA-COMP:11605"/>
        <dbReference type="ChEBI" id="CHEBI:15377"/>
        <dbReference type="ChEBI" id="CHEBI:30013"/>
        <dbReference type="ChEBI" id="CHEBI:43474"/>
        <dbReference type="ChEBI" id="CHEBI:61977"/>
        <dbReference type="EC" id="3.1.3.16"/>
    </reaction>
</comment>
<dbReference type="SMART" id="SM00156">
    <property type="entry name" value="PP2Ac"/>
    <property type="match status" value="1"/>
</dbReference>
<dbReference type="Proteomes" id="UP000494206">
    <property type="component" value="Unassembled WGS sequence"/>
</dbReference>
<dbReference type="Gene3D" id="3.60.21.10">
    <property type="match status" value="1"/>
</dbReference>
<keyword evidence="4" id="KW-1185">Reference proteome</keyword>
<dbReference type="PROSITE" id="PS00125">
    <property type="entry name" value="SER_THR_PHOSPHATASE"/>
    <property type="match status" value="1"/>
</dbReference>
<dbReference type="GO" id="GO:0005634">
    <property type="term" value="C:nucleus"/>
    <property type="evidence" value="ECO:0007669"/>
    <property type="project" value="TreeGrafter"/>
</dbReference>
<dbReference type="InterPro" id="IPR006186">
    <property type="entry name" value="Ser/Thr-sp_prot-phosphatase"/>
</dbReference>
<evidence type="ECO:0000313" key="3">
    <source>
        <dbReference type="EMBL" id="CAB3403652.1"/>
    </source>
</evidence>
<protein>
    <recommendedName>
        <fullName evidence="1">Serine/threonine-protein phosphatase</fullName>
        <ecNumber evidence="1">3.1.3.16</ecNumber>
    </recommendedName>
</protein>
<keyword evidence="1" id="KW-0378">Hydrolase</keyword>
<dbReference type="InterPro" id="IPR050341">
    <property type="entry name" value="PP1_catalytic_subunit"/>
</dbReference>
<dbReference type="PANTHER" id="PTHR11668">
    <property type="entry name" value="SERINE/THREONINE PROTEIN PHOSPHATASE"/>
    <property type="match status" value="1"/>
</dbReference>
<dbReference type="InterPro" id="IPR004843">
    <property type="entry name" value="Calcineurin-like_PHP"/>
</dbReference>
<evidence type="ECO:0000256" key="1">
    <source>
        <dbReference type="RuleBase" id="RU004273"/>
    </source>
</evidence>
<dbReference type="GO" id="GO:0004722">
    <property type="term" value="F:protein serine/threonine phosphatase activity"/>
    <property type="evidence" value="ECO:0007669"/>
    <property type="project" value="UniProtKB-EC"/>
</dbReference>
<proteinExistence type="inferred from homology"/>
<dbReference type="EMBL" id="CADEPM010000003">
    <property type="protein sequence ID" value="CAB3403652.1"/>
    <property type="molecule type" value="Genomic_DNA"/>
</dbReference>
<feature type="domain" description="Serine/threonine specific protein phosphatases" evidence="2">
    <location>
        <begin position="150"/>
        <end position="155"/>
    </location>
</feature>
<evidence type="ECO:0000313" key="4">
    <source>
        <dbReference type="Proteomes" id="UP000494206"/>
    </source>
</evidence>
<reference evidence="3 4" key="1">
    <citation type="submission" date="2020-04" db="EMBL/GenBank/DDBJ databases">
        <authorList>
            <person name="Laetsch R D."/>
            <person name="Stevens L."/>
            <person name="Kumar S."/>
            <person name="Blaxter L. M."/>
        </authorList>
    </citation>
    <scope>NUCLEOTIDE SEQUENCE [LARGE SCALE GENOMIC DNA]</scope>
</reference>
<comment type="similarity">
    <text evidence="1">Belongs to the PPP phosphatase family.</text>
</comment>
<gene>
    <name evidence="3" type="ORF">CBOVIS_LOCUS6093</name>
</gene>
<dbReference type="InterPro" id="IPR029052">
    <property type="entry name" value="Metallo-depent_PP-like"/>
</dbReference>
<dbReference type="PANTHER" id="PTHR11668:SF409">
    <property type="entry name" value="SERINE_THREONINE-PROTEIN PHOSPHATASE"/>
    <property type="match status" value="1"/>
</dbReference>
<dbReference type="SUPFAM" id="SSF56300">
    <property type="entry name" value="Metallo-dependent phosphatases"/>
    <property type="match status" value="1"/>
</dbReference>
<dbReference type="AlphaFoldDB" id="A0A8S1EVX3"/>
<organism evidence="3 4">
    <name type="scientific">Caenorhabditis bovis</name>
    <dbReference type="NCBI Taxonomy" id="2654633"/>
    <lineage>
        <taxon>Eukaryota</taxon>
        <taxon>Metazoa</taxon>
        <taxon>Ecdysozoa</taxon>
        <taxon>Nematoda</taxon>
        <taxon>Chromadorea</taxon>
        <taxon>Rhabditida</taxon>
        <taxon>Rhabditina</taxon>
        <taxon>Rhabditomorpha</taxon>
        <taxon>Rhabditoidea</taxon>
        <taxon>Rhabditidae</taxon>
        <taxon>Peloderinae</taxon>
        <taxon>Caenorhabditis</taxon>
    </lineage>
</organism>